<protein>
    <submittedName>
        <fullName evidence="3">Uncharacterized protein</fullName>
    </submittedName>
</protein>
<dbReference type="AlphaFoldDB" id="A0A0M0JR23"/>
<feature type="region of interest" description="Disordered" evidence="2">
    <location>
        <begin position="53"/>
        <end position="86"/>
    </location>
</feature>
<sequence>MDDRPESDAAETAPKQSDAGPSQMSTSSVAIRDSTLSVSRFNRWLLSEIKRQTGDTVRDDMEHLRSQRRAANEHHQQWGASLGAASRAQMARDKQQYELLRRSNWQKGAQVRDDVEAQKSEALRLRAEWMEHGRRLAEKNQEQRGKVREATGDGCKRLTDLVAQCKLEEAEYEAELAHRRGEILRENQEEVKKVRSETADAVIDAAKQFALEQRRNQAKATKTDLSRWGAERSANTAFHLKTARTNRADAKATREHAKRLREKLQQERLQQAQLQRLAQKERITSKKANLEQIGGGLKMNHDEMYHAKFVPATSADLWKDSK</sequence>
<evidence type="ECO:0000313" key="3">
    <source>
        <dbReference type="EMBL" id="KOO29036.1"/>
    </source>
</evidence>
<feature type="compositionally biased region" description="Polar residues" evidence="2">
    <location>
        <begin position="19"/>
        <end position="32"/>
    </location>
</feature>
<keyword evidence="1" id="KW-0175">Coiled coil</keyword>
<reference evidence="4" key="1">
    <citation type="journal article" date="2015" name="PLoS Genet.">
        <title>Genome Sequence and Transcriptome Analyses of Chrysochromulina tobin: Metabolic Tools for Enhanced Algal Fitness in the Prominent Order Prymnesiales (Haptophyceae).</title>
        <authorList>
            <person name="Hovde B.T."/>
            <person name="Deodato C.R."/>
            <person name="Hunsperger H.M."/>
            <person name="Ryken S.A."/>
            <person name="Yost W."/>
            <person name="Jha R.K."/>
            <person name="Patterson J."/>
            <person name="Monnat R.J. Jr."/>
            <person name="Barlow S.B."/>
            <person name="Starkenburg S.R."/>
            <person name="Cattolico R.A."/>
        </authorList>
    </citation>
    <scope>NUCLEOTIDE SEQUENCE</scope>
    <source>
        <strain evidence="4">CCMP291</strain>
    </source>
</reference>
<feature type="compositionally biased region" description="Basic and acidic residues" evidence="2">
    <location>
        <begin position="53"/>
        <end position="76"/>
    </location>
</feature>
<feature type="coiled-coil region" evidence="1">
    <location>
        <begin position="247"/>
        <end position="277"/>
    </location>
</feature>
<gene>
    <name evidence="3" type="ORF">Ctob_011774</name>
</gene>
<feature type="region of interest" description="Disordered" evidence="2">
    <location>
        <begin position="1"/>
        <end position="32"/>
    </location>
</feature>
<dbReference type="EMBL" id="JWZX01002473">
    <property type="protein sequence ID" value="KOO29036.1"/>
    <property type="molecule type" value="Genomic_DNA"/>
</dbReference>
<evidence type="ECO:0000256" key="2">
    <source>
        <dbReference type="SAM" id="MobiDB-lite"/>
    </source>
</evidence>
<name>A0A0M0JR23_9EUKA</name>
<proteinExistence type="predicted"/>
<keyword evidence="4" id="KW-1185">Reference proteome</keyword>
<evidence type="ECO:0000313" key="4">
    <source>
        <dbReference type="Proteomes" id="UP000037460"/>
    </source>
</evidence>
<accession>A0A0M0JR23</accession>
<comment type="caution">
    <text evidence="3">The sequence shown here is derived from an EMBL/GenBank/DDBJ whole genome shotgun (WGS) entry which is preliminary data.</text>
</comment>
<dbReference type="Proteomes" id="UP000037460">
    <property type="component" value="Unassembled WGS sequence"/>
</dbReference>
<organism evidence="3 4">
    <name type="scientific">Chrysochromulina tobinii</name>
    <dbReference type="NCBI Taxonomy" id="1460289"/>
    <lineage>
        <taxon>Eukaryota</taxon>
        <taxon>Haptista</taxon>
        <taxon>Haptophyta</taxon>
        <taxon>Prymnesiophyceae</taxon>
        <taxon>Prymnesiales</taxon>
        <taxon>Chrysochromulinaceae</taxon>
        <taxon>Chrysochromulina</taxon>
    </lineage>
</organism>
<evidence type="ECO:0000256" key="1">
    <source>
        <dbReference type="SAM" id="Coils"/>
    </source>
</evidence>